<feature type="compositionally biased region" description="Low complexity" evidence="1">
    <location>
        <begin position="52"/>
        <end position="61"/>
    </location>
</feature>
<dbReference type="EMBL" id="CACRXK020004049">
    <property type="protein sequence ID" value="CAB4001292.1"/>
    <property type="molecule type" value="Genomic_DNA"/>
</dbReference>
<name>A0A7D9E482_PARCT</name>
<accession>A0A7D9E482</accession>
<reference evidence="2" key="1">
    <citation type="submission" date="2020-04" db="EMBL/GenBank/DDBJ databases">
        <authorList>
            <person name="Alioto T."/>
            <person name="Alioto T."/>
            <person name="Gomez Garrido J."/>
        </authorList>
    </citation>
    <scope>NUCLEOTIDE SEQUENCE</scope>
    <source>
        <strain evidence="2">A484AB</strain>
    </source>
</reference>
<keyword evidence="3" id="KW-1185">Reference proteome</keyword>
<sequence length="149" mass="16806">MKRRQDNEDEGLVDVTGSREYRTVNKRRKVVTKQDPESSPSTSSDSEDSGANSNYSSNWDSWDSDNETPTELPVEKPAKSGVARATEEVLEKLKKEESVVLVDLDHFWSSQVATKARKELGELKTHFSKTISSLDALKRRCGDVKKLME</sequence>
<comment type="caution">
    <text evidence="2">The sequence shown here is derived from an EMBL/GenBank/DDBJ whole genome shotgun (WGS) entry which is preliminary data.</text>
</comment>
<feature type="region of interest" description="Disordered" evidence="1">
    <location>
        <begin position="1"/>
        <end position="84"/>
    </location>
</feature>
<organism evidence="2 3">
    <name type="scientific">Paramuricea clavata</name>
    <name type="common">Red gorgonian</name>
    <name type="synonym">Violescent sea-whip</name>
    <dbReference type="NCBI Taxonomy" id="317549"/>
    <lineage>
        <taxon>Eukaryota</taxon>
        <taxon>Metazoa</taxon>
        <taxon>Cnidaria</taxon>
        <taxon>Anthozoa</taxon>
        <taxon>Octocorallia</taxon>
        <taxon>Malacalcyonacea</taxon>
        <taxon>Plexauridae</taxon>
        <taxon>Paramuricea</taxon>
    </lineage>
</organism>
<evidence type="ECO:0000313" key="3">
    <source>
        <dbReference type="Proteomes" id="UP001152795"/>
    </source>
</evidence>
<proteinExistence type="predicted"/>
<dbReference type="Proteomes" id="UP001152795">
    <property type="component" value="Unassembled WGS sequence"/>
</dbReference>
<gene>
    <name evidence="2" type="ORF">PACLA_8A076886</name>
</gene>
<protein>
    <submittedName>
        <fullName evidence="2">Uncharacterized protein</fullName>
    </submittedName>
</protein>
<evidence type="ECO:0000256" key="1">
    <source>
        <dbReference type="SAM" id="MobiDB-lite"/>
    </source>
</evidence>
<evidence type="ECO:0000313" key="2">
    <source>
        <dbReference type="EMBL" id="CAB4001292.1"/>
    </source>
</evidence>
<dbReference type="AlphaFoldDB" id="A0A7D9E482"/>